<keyword evidence="3" id="KW-1185">Reference proteome</keyword>
<accession>A0A177CP18</accession>
<feature type="region of interest" description="Disordered" evidence="1">
    <location>
        <begin position="76"/>
        <end position="118"/>
    </location>
</feature>
<dbReference type="GeneID" id="28770304"/>
<evidence type="ECO:0000313" key="3">
    <source>
        <dbReference type="Proteomes" id="UP000077069"/>
    </source>
</evidence>
<dbReference type="Proteomes" id="UP000077069">
    <property type="component" value="Unassembled WGS sequence"/>
</dbReference>
<sequence>MCGRRWFPRGGSVRLGKEGNRRLVPSGRRRPPAANLHHCQKWLGSLALRIPTCHTIQACVEPTSLGSTHKLLSLAPASRSTGPCSTPVSVRAARGPSPTVDQFPISGPTCDSHQRMGR</sequence>
<dbReference type="RefSeq" id="XP_018039316.1">
    <property type="nucleotide sequence ID" value="XM_018186818.1"/>
</dbReference>
<reference evidence="2 3" key="1">
    <citation type="submission" date="2016-05" db="EMBL/GenBank/DDBJ databases">
        <title>Comparative analysis of secretome profiles of manganese(II)-oxidizing ascomycete fungi.</title>
        <authorList>
            <consortium name="DOE Joint Genome Institute"/>
            <person name="Zeiner C.A."/>
            <person name="Purvine S.O."/>
            <person name="Zink E.M."/>
            <person name="Wu S."/>
            <person name="Pasa-Tolic L."/>
            <person name="Chaput D.L."/>
            <person name="Haridas S."/>
            <person name="Grigoriev I.V."/>
            <person name="Santelli C.M."/>
            <person name="Hansel C.M."/>
        </authorList>
    </citation>
    <scope>NUCLEOTIDE SEQUENCE [LARGE SCALE GENOMIC DNA]</scope>
    <source>
        <strain evidence="2 3">AP3s5-JAC2a</strain>
    </source>
</reference>
<organism evidence="2 3">
    <name type="scientific">Paraphaeosphaeria sporulosa</name>
    <dbReference type="NCBI Taxonomy" id="1460663"/>
    <lineage>
        <taxon>Eukaryota</taxon>
        <taxon>Fungi</taxon>
        <taxon>Dikarya</taxon>
        <taxon>Ascomycota</taxon>
        <taxon>Pezizomycotina</taxon>
        <taxon>Dothideomycetes</taxon>
        <taxon>Pleosporomycetidae</taxon>
        <taxon>Pleosporales</taxon>
        <taxon>Massarineae</taxon>
        <taxon>Didymosphaeriaceae</taxon>
        <taxon>Paraphaeosphaeria</taxon>
    </lineage>
</organism>
<gene>
    <name evidence="2" type="ORF">CC84DRAFT_598271</name>
</gene>
<evidence type="ECO:0000256" key="1">
    <source>
        <dbReference type="SAM" id="MobiDB-lite"/>
    </source>
</evidence>
<feature type="compositionally biased region" description="Polar residues" evidence="1">
    <location>
        <begin position="78"/>
        <end position="88"/>
    </location>
</feature>
<proteinExistence type="predicted"/>
<name>A0A177CP18_9PLEO</name>
<evidence type="ECO:0000313" key="2">
    <source>
        <dbReference type="EMBL" id="OAG08951.1"/>
    </source>
</evidence>
<dbReference type="InParanoid" id="A0A177CP18"/>
<dbReference type="EMBL" id="KV441550">
    <property type="protein sequence ID" value="OAG08951.1"/>
    <property type="molecule type" value="Genomic_DNA"/>
</dbReference>
<dbReference type="AlphaFoldDB" id="A0A177CP18"/>
<protein>
    <submittedName>
        <fullName evidence="2">Uncharacterized protein</fullName>
    </submittedName>
</protein>